<sequence length="74" mass="8192">MFSALPATSGTTFPSSPQTSMTTFLSYIYYCQRALAAPFPMQHASSSHANQGLTSFSHHGPQEDKLFTHYFQSL</sequence>
<evidence type="ECO:0000313" key="2">
    <source>
        <dbReference type="Proteomes" id="UP000236161"/>
    </source>
</evidence>
<reference evidence="1 2" key="1">
    <citation type="journal article" date="2017" name="Nature">
        <title>The Apostasia genome and the evolution of orchids.</title>
        <authorList>
            <person name="Zhang G.Q."/>
            <person name="Liu K.W."/>
            <person name="Li Z."/>
            <person name="Lohaus R."/>
            <person name="Hsiao Y.Y."/>
            <person name="Niu S.C."/>
            <person name="Wang J.Y."/>
            <person name="Lin Y.C."/>
            <person name="Xu Q."/>
            <person name="Chen L.J."/>
            <person name="Yoshida K."/>
            <person name="Fujiwara S."/>
            <person name="Wang Z.W."/>
            <person name="Zhang Y.Q."/>
            <person name="Mitsuda N."/>
            <person name="Wang M."/>
            <person name="Liu G.H."/>
            <person name="Pecoraro L."/>
            <person name="Huang H.X."/>
            <person name="Xiao X.J."/>
            <person name="Lin M."/>
            <person name="Wu X.Y."/>
            <person name="Wu W.L."/>
            <person name="Chen Y.Y."/>
            <person name="Chang S.B."/>
            <person name="Sakamoto S."/>
            <person name="Ohme-Takagi M."/>
            <person name="Yagi M."/>
            <person name="Zeng S.J."/>
            <person name="Shen C.Y."/>
            <person name="Yeh C.M."/>
            <person name="Luo Y.B."/>
            <person name="Tsai W.C."/>
            <person name="Van de Peer Y."/>
            <person name="Liu Z.J."/>
        </authorList>
    </citation>
    <scope>NUCLEOTIDE SEQUENCE [LARGE SCALE GENOMIC DNA]</scope>
    <source>
        <strain evidence="2">cv. Shenzhen</strain>
        <tissue evidence="1">Stem</tissue>
    </source>
</reference>
<dbReference type="EMBL" id="KZ451887">
    <property type="protein sequence ID" value="PKA66103.1"/>
    <property type="molecule type" value="Genomic_DNA"/>
</dbReference>
<accession>A0A2I0BE74</accession>
<dbReference type="Proteomes" id="UP000236161">
    <property type="component" value="Unassembled WGS sequence"/>
</dbReference>
<dbReference type="AlphaFoldDB" id="A0A2I0BE74"/>
<protein>
    <submittedName>
        <fullName evidence="1">Uncharacterized protein</fullName>
    </submittedName>
</protein>
<name>A0A2I0BE74_9ASPA</name>
<proteinExistence type="predicted"/>
<organism evidence="1 2">
    <name type="scientific">Apostasia shenzhenica</name>
    <dbReference type="NCBI Taxonomy" id="1088818"/>
    <lineage>
        <taxon>Eukaryota</taxon>
        <taxon>Viridiplantae</taxon>
        <taxon>Streptophyta</taxon>
        <taxon>Embryophyta</taxon>
        <taxon>Tracheophyta</taxon>
        <taxon>Spermatophyta</taxon>
        <taxon>Magnoliopsida</taxon>
        <taxon>Liliopsida</taxon>
        <taxon>Asparagales</taxon>
        <taxon>Orchidaceae</taxon>
        <taxon>Apostasioideae</taxon>
        <taxon>Apostasia</taxon>
    </lineage>
</organism>
<gene>
    <name evidence="1" type="ORF">AXF42_Ash018392</name>
</gene>
<keyword evidence="2" id="KW-1185">Reference proteome</keyword>
<evidence type="ECO:0000313" key="1">
    <source>
        <dbReference type="EMBL" id="PKA66103.1"/>
    </source>
</evidence>